<evidence type="ECO:0000313" key="1">
    <source>
        <dbReference type="EMBL" id="UNK04389.2"/>
    </source>
</evidence>
<protein>
    <recommendedName>
        <fullName evidence="3">Tetratricopeptide repeat protein</fullName>
    </recommendedName>
</protein>
<dbReference type="SUPFAM" id="SSF48452">
    <property type="entry name" value="TPR-like"/>
    <property type="match status" value="1"/>
</dbReference>
<evidence type="ECO:0008006" key="3">
    <source>
        <dbReference type="Google" id="ProtNLM"/>
    </source>
</evidence>
<reference evidence="1" key="1">
    <citation type="submission" date="2024-03" db="EMBL/GenBank/DDBJ databases">
        <title>Psychrobacter raelis sp. nov. isolated from a dog with peritonitis.</title>
        <authorList>
            <person name="Schiavone A."/>
            <person name="Manzulli V."/>
            <person name="Camarda A."/>
            <person name="Cafiero M.A."/>
            <person name="Vasco I."/>
            <person name="Marino L."/>
            <person name="Pennuzzi G."/>
            <person name="Serrecchia L."/>
            <person name="Galante D."/>
            <person name="Pugliese N."/>
        </authorList>
    </citation>
    <scope>NUCLEOTIDE SEQUENCE</scope>
    <source>
        <strain evidence="1">PraFG1</strain>
    </source>
</reference>
<dbReference type="AlphaFoldDB" id="A0AAT9PCS1"/>
<dbReference type="Gene3D" id="1.25.40.1040">
    <property type="match status" value="1"/>
</dbReference>
<dbReference type="InterPro" id="IPR011990">
    <property type="entry name" value="TPR-like_helical_dom_sf"/>
</dbReference>
<gene>
    <name evidence="1" type="ORF">MN210_08475</name>
</gene>
<proteinExistence type="predicted"/>
<keyword evidence="2" id="KW-1185">Reference proteome</keyword>
<dbReference type="EMBL" id="CP093310">
    <property type="protein sequence ID" value="UNK04389.2"/>
    <property type="molecule type" value="Genomic_DNA"/>
</dbReference>
<dbReference type="RefSeq" id="WP_338411907.1">
    <property type="nucleotide sequence ID" value="NZ_CP093310.2"/>
</dbReference>
<sequence>MAPRQPKTKEDALIDIGNELINLLTESKGLEEPDYSQLDNLKAEAYKNLDGGPAKYWAILSFIESLKLNYTAAYSCYQKAWKLGKDNRELMVNYPALLFRMNRFDELFSEAKRYLRSYPSMYQPIVHLLATSYLLLDTDELEAALELFQEKDEAECSLVRQSRVVINAVPKVIDNLNEIDLDTEVYVDSMKYLNGFISSKTLETYHLRISIEDKYDQFVRVEVFLEITPKQAIELNKQFDSSFIEHVIISENLSALEKFIVYFKPIDDNQNKIESAFVLDNKELLES</sequence>
<dbReference type="KEGG" id="prae:MN210_08475"/>
<dbReference type="Proteomes" id="UP000829560">
    <property type="component" value="Chromosome"/>
</dbReference>
<organism evidence="1 2">
    <name type="scientific">Psychrobacter raelei</name>
    <dbReference type="NCBI Taxonomy" id="2565531"/>
    <lineage>
        <taxon>Bacteria</taxon>
        <taxon>Pseudomonadati</taxon>
        <taxon>Pseudomonadota</taxon>
        <taxon>Gammaproteobacteria</taxon>
        <taxon>Moraxellales</taxon>
        <taxon>Moraxellaceae</taxon>
        <taxon>Psychrobacter</taxon>
    </lineage>
</organism>
<accession>A0AAT9PCS1</accession>
<evidence type="ECO:0000313" key="2">
    <source>
        <dbReference type="Proteomes" id="UP000829560"/>
    </source>
</evidence>
<name>A0AAT9PCS1_9GAMM</name>